<accession>W4FZ65</accession>
<reference evidence="3" key="1">
    <citation type="submission" date="2013-12" db="EMBL/GenBank/DDBJ databases">
        <title>The Genome Sequence of Aphanomyces astaci APO3.</title>
        <authorList>
            <consortium name="The Broad Institute Genomics Platform"/>
            <person name="Russ C."/>
            <person name="Tyler B."/>
            <person name="van West P."/>
            <person name="Dieguez-Uribeondo J."/>
            <person name="Young S.K."/>
            <person name="Zeng Q."/>
            <person name="Gargeya S."/>
            <person name="Fitzgerald M."/>
            <person name="Abouelleil A."/>
            <person name="Alvarado L."/>
            <person name="Chapman S.B."/>
            <person name="Gainer-Dewar J."/>
            <person name="Goldberg J."/>
            <person name="Griggs A."/>
            <person name="Gujja S."/>
            <person name="Hansen M."/>
            <person name="Howarth C."/>
            <person name="Imamovic A."/>
            <person name="Ireland A."/>
            <person name="Larimer J."/>
            <person name="McCowan C."/>
            <person name="Murphy C."/>
            <person name="Pearson M."/>
            <person name="Poon T.W."/>
            <person name="Priest M."/>
            <person name="Roberts A."/>
            <person name="Saif S."/>
            <person name="Shea T."/>
            <person name="Sykes S."/>
            <person name="Wortman J."/>
            <person name="Nusbaum C."/>
            <person name="Birren B."/>
        </authorList>
    </citation>
    <scope>NUCLEOTIDE SEQUENCE [LARGE SCALE GENOMIC DNA]</scope>
    <source>
        <strain evidence="3">APO3</strain>
    </source>
</reference>
<dbReference type="GeneID" id="20814134"/>
<feature type="coiled-coil region" evidence="1">
    <location>
        <begin position="116"/>
        <end position="158"/>
    </location>
</feature>
<dbReference type="EMBL" id="KI913152">
    <property type="protein sequence ID" value="ETV72770.1"/>
    <property type="molecule type" value="Genomic_DNA"/>
</dbReference>
<gene>
    <name evidence="3" type="ORF">H257_12138</name>
</gene>
<dbReference type="RefSeq" id="XP_009837556.1">
    <property type="nucleotide sequence ID" value="XM_009839254.1"/>
</dbReference>
<keyword evidence="1" id="KW-0175">Coiled coil</keyword>
<feature type="region of interest" description="Disordered" evidence="2">
    <location>
        <begin position="28"/>
        <end position="73"/>
    </location>
</feature>
<proteinExistence type="predicted"/>
<dbReference type="AlphaFoldDB" id="W4FZ65"/>
<evidence type="ECO:0000256" key="2">
    <source>
        <dbReference type="SAM" id="MobiDB-lite"/>
    </source>
</evidence>
<evidence type="ECO:0000313" key="3">
    <source>
        <dbReference type="EMBL" id="ETV72770.1"/>
    </source>
</evidence>
<sequence>MECGVKERVERCVGVEMQRFHPEVVMSSPVKHPRFGSSTDKPRLSLRPTSSAPAALKTPGTKKATTAKGHPNDHDYVPALHPNHSGIGCPKLPLGQARTHRQLRRAAQVKQFPSREDKLRAVMTQLQQAQESAKDEKVAELECAMDTLQETVHMLQHEASLDTISALVEQYKAVQAALTQSKMEAKALQDVGKGYKRASRD</sequence>
<dbReference type="VEuPathDB" id="FungiDB:H257_12138"/>
<name>W4FZ65_APHAT</name>
<feature type="compositionally biased region" description="Low complexity" evidence="2">
    <location>
        <begin position="52"/>
        <end position="69"/>
    </location>
</feature>
<organism evidence="3">
    <name type="scientific">Aphanomyces astaci</name>
    <name type="common">Crayfish plague agent</name>
    <dbReference type="NCBI Taxonomy" id="112090"/>
    <lineage>
        <taxon>Eukaryota</taxon>
        <taxon>Sar</taxon>
        <taxon>Stramenopiles</taxon>
        <taxon>Oomycota</taxon>
        <taxon>Saprolegniomycetes</taxon>
        <taxon>Saprolegniales</taxon>
        <taxon>Verrucalvaceae</taxon>
        <taxon>Aphanomyces</taxon>
    </lineage>
</organism>
<protein>
    <submittedName>
        <fullName evidence="3">Uncharacterized protein</fullName>
    </submittedName>
</protein>
<evidence type="ECO:0000256" key="1">
    <source>
        <dbReference type="SAM" id="Coils"/>
    </source>
</evidence>